<dbReference type="RefSeq" id="WP_106522802.1">
    <property type="nucleotide sequence ID" value="NZ_PYGD01000003.1"/>
</dbReference>
<dbReference type="Proteomes" id="UP000240572">
    <property type="component" value="Unassembled WGS sequence"/>
</dbReference>
<protein>
    <submittedName>
        <fullName evidence="3">Uncharacterized protein</fullName>
    </submittedName>
</protein>
<dbReference type="EMBL" id="PYGD01000003">
    <property type="protein sequence ID" value="PSK92618.1"/>
    <property type="molecule type" value="Genomic_DNA"/>
</dbReference>
<reference evidence="3 4" key="1">
    <citation type="submission" date="2018-03" db="EMBL/GenBank/DDBJ databases">
        <title>Genomic Encyclopedia of Type Strains, Phase III (KMG-III): the genomes of soil and plant-associated and newly described type strains.</title>
        <authorList>
            <person name="Whitman W."/>
        </authorList>
    </citation>
    <scope>NUCLEOTIDE SEQUENCE [LARGE SCALE GENOMIC DNA]</scope>
    <source>
        <strain evidence="3 4">CGMCC 1.12700</strain>
    </source>
</reference>
<evidence type="ECO:0000313" key="3">
    <source>
        <dbReference type="EMBL" id="PSK92618.1"/>
    </source>
</evidence>
<sequence>MKVAPKLLQAISLALLLPMADTGNAQTRPVTPRTTVKQAGVHKSDSTKLKKRYTVGKPKPDSLQQQQVPHDPKYCPPCGRG</sequence>
<feature type="chain" id="PRO_5015116878" evidence="2">
    <location>
        <begin position="26"/>
        <end position="81"/>
    </location>
</feature>
<name>A0A2P8D5Y2_9BACT</name>
<feature type="signal peptide" evidence="2">
    <location>
        <begin position="1"/>
        <end position="25"/>
    </location>
</feature>
<gene>
    <name evidence="3" type="ORF">B0I18_103195</name>
</gene>
<comment type="caution">
    <text evidence="3">The sequence shown here is derived from an EMBL/GenBank/DDBJ whole genome shotgun (WGS) entry which is preliminary data.</text>
</comment>
<keyword evidence="4" id="KW-1185">Reference proteome</keyword>
<organism evidence="3 4">
    <name type="scientific">Taibaiella chishuiensis</name>
    <dbReference type="NCBI Taxonomy" id="1434707"/>
    <lineage>
        <taxon>Bacteria</taxon>
        <taxon>Pseudomonadati</taxon>
        <taxon>Bacteroidota</taxon>
        <taxon>Chitinophagia</taxon>
        <taxon>Chitinophagales</taxon>
        <taxon>Chitinophagaceae</taxon>
        <taxon>Taibaiella</taxon>
    </lineage>
</organism>
<feature type="compositionally biased region" description="Polar residues" evidence="1">
    <location>
        <begin position="23"/>
        <end position="37"/>
    </location>
</feature>
<evidence type="ECO:0000313" key="4">
    <source>
        <dbReference type="Proteomes" id="UP000240572"/>
    </source>
</evidence>
<dbReference type="AlphaFoldDB" id="A0A2P8D5Y2"/>
<keyword evidence="2" id="KW-0732">Signal</keyword>
<feature type="region of interest" description="Disordered" evidence="1">
    <location>
        <begin position="21"/>
        <end position="81"/>
    </location>
</feature>
<accession>A0A2P8D5Y2</accession>
<evidence type="ECO:0000256" key="1">
    <source>
        <dbReference type="SAM" id="MobiDB-lite"/>
    </source>
</evidence>
<evidence type="ECO:0000256" key="2">
    <source>
        <dbReference type="SAM" id="SignalP"/>
    </source>
</evidence>
<proteinExistence type="predicted"/>